<dbReference type="InterPro" id="IPR045474">
    <property type="entry name" value="GEVED"/>
</dbReference>
<dbReference type="AlphaFoldDB" id="A0A817U4U3"/>
<comment type="caution">
    <text evidence="2">The sequence shown here is derived from an EMBL/GenBank/DDBJ whole genome shotgun (WGS) entry which is preliminary data.</text>
</comment>
<sequence length="128" mass="13887">TQIEDINTGCAPNSYDDRTLESVTLYLGTNYTFEASTQYSSSEKLAIWIDFNDNFQFESSEQVAYYPTIIIGNTTIKMTIPSSISGGVTGNHRMRATIAFGAVPNACGSASAYGETHDYTVNIVANMG</sequence>
<dbReference type="EMBL" id="CAJOBQ010005122">
    <property type="protein sequence ID" value="CAF4650227.1"/>
    <property type="molecule type" value="Genomic_DNA"/>
</dbReference>
<name>A0A817U4U3_9BILA</name>
<feature type="non-terminal residue" evidence="2">
    <location>
        <position position="1"/>
    </location>
</feature>
<evidence type="ECO:0000313" key="3">
    <source>
        <dbReference type="EMBL" id="CAF4650227.1"/>
    </source>
</evidence>
<evidence type="ECO:0000313" key="2">
    <source>
        <dbReference type="EMBL" id="CAF3326167.1"/>
    </source>
</evidence>
<dbReference type="EMBL" id="CAJNYU010000052">
    <property type="protein sequence ID" value="CAF3326167.1"/>
    <property type="molecule type" value="Genomic_DNA"/>
</dbReference>
<gene>
    <name evidence="2" type="ORF">FME351_LOCUS1934</name>
    <name evidence="3" type="ORF">TSG867_LOCUS30727</name>
</gene>
<dbReference type="Proteomes" id="UP000663862">
    <property type="component" value="Unassembled WGS sequence"/>
</dbReference>
<reference evidence="2" key="1">
    <citation type="submission" date="2021-02" db="EMBL/GenBank/DDBJ databases">
        <authorList>
            <person name="Nowell W R."/>
        </authorList>
    </citation>
    <scope>NUCLEOTIDE SEQUENCE</scope>
</reference>
<dbReference type="Pfam" id="PF20009">
    <property type="entry name" value="GEVED"/>
    <property type="match status" value="1"/>
</dbReference>
<evidence type="ECO:0000259" key="1">
    <source>
        <dbReference type="Pfam" id="PF20009"/>
    </source>
</evidence>
<dbReference type="Proteomes" id="UP000663869">
    <property type="component" value="Unassembled WGS sequence"/>
</dbReference>
<feature type="domain" description="GEVED" evidence="1">
    <location>
        <begin position="45"/>
        <end position="122"/>
    </location>
</feature>
<proteinExistence type="predicted"/>
<accession>A0A817U4U3</accession>
<organism evidence="2 4">
    <name type="scientific">Rotaria socialis</name>
    <dbReference type="NCBI Taxonomy" id="392032"/>
    <lineage>
        <taxon>Eukaryota</taxon>
        <taxon>Metazoa</taxon>
        <taxon>Spiralia</taxon>
        <taxon>Gnathifera</taxon>
        <taxon>Rotifera</taxon>
        <taxon>Eurotatoria</taxon>
        <taxon>Bdelloidea</taxon>
        <taxon>Philodinida</taxon>
        <taxon>Philodinidae</taxon>
        <taxon>Rotaria</taxon>
    </lineage>
</organism>
<protein>
    <recommendedName>
        <fullName evidence="1">GEVED domain-containing protein</fullName>
    </recommendedName>
</protein>
<evidence type="ECO:0000313" key="4">
    <source>
        <dbReference type="Proteomes" id="UP000663869"/>
    </source>
</evidence>